<sequence length="22" mass="2374">MPLSSKGSGYLSFNEVAETRLS</sequence>
<comment type="caution">
    <text evidence="1">The sequence shown here is derived from an EMBL/GenBank/DDBJ whole genome shotgun (WGS) entry which is preliminary data.</text>
</comment>
<organism evidence="1 2">
    <name type="scientific">Linum tenue</name>
    <dbReference type="NCBI Taxonomy" id="586396"/>
    <lineage>
        <taxon>Eukaryota</taxon>
        <taxon>Viridiplantae</taxon>
        <taxon>Streptophyta</taxon>
        <taxon>Embryophyta</taxon>
        <taxon>Tracheophyta</taxon>
        <taxon>Spermatophyta</taxon>
        <taxon>Magnoliopsida</taxon>
        <taxon>eudicotyledons</taxon>
        <taxon>Gunneridae</taxon>
        <taxon>Pentapetalae</taxon>
        <taxon>rosids</taxon>
        <taxon>fabids</taxon>
        <taxon>Malpighiales</taxon>
        <taxon>Linaceae</taxon>
        <taxon>Linum</taxon>
    </lineage>
</organism>
<evidence type="ECO:0000313" key="2">
    <source>
        <dbReference type="Proteomes" id="UP001154282"/>
    </source>
</evidence>
<proteinExistence type="predicted"/>
<dbReference type="EMBL" id="CAMGYJ010000004">
    <property type="protein sequence ID" value="CAI0396970.1"/>
    <property type="molecule type" value="Genomic_DNA"/>
</dbReference>
<reference evidence="1" key="1">
    <citation type="submission" date="2022-08" db="EMBL/GenBank/DDBJ databases">
        <authorList>
            <person name="Gutierrez-Valencia J."/>
        </authorList>
    </citation>
    <scope>NUCLEOTIDE SEQUENCE</scope>
</reference>
<dbReference type="AlphaFoldDB" id="A0AAV0IHC8"/>
<keyword evidence="2" id="KW-1185">Reference proteome</keyword>
<protein>
    <submittedName>
        <fullName evidence="1">Uncharacterized protein</fullName>
    </submittedName>
</protein>
<name>A0AAV0IHC8_9ROSI</name>
<accession>A0AAV0IHC8</accession>
<evidence type="ECO:0000313" key="1">
    <source>
        <dbReference type="EMBL" id="CAI0396970.1"/>
    </source>
</evidence>
<gene>
    <name evidence="1" type="ORF">LITE_LOCUS9355</name>
</gene>
<dbReference type="Proteomes" id="UP001154282">
    <property type="component" value="Unassembled WGS sequence"/>
</dbReference>